<dbReference type="AlphaFoldDB" id="D4F6M3"/>
<dbReference type="HOGENOM" id="CLU_3250722_0_0_6"/>
<comment type="caution">
    <text evidence="2">The sequence shown here is derived from an EMBL/GenBank/DDBJ whole genome shotgun (WGS) entry which is preliminary data.</text>
</comment>
<gene>
    <name evidence="2" type="ORF">EDWATA_02404</name>
</gene>
<evidence type="ECO:0000313" key="2">
    <source>
        <dbReference type="EMBL" id="EFE22574.1"/>
    </source>
</evidence>
<dbReference type="EMBL" id="ADGK01000208">
    <property type="protein sequence ID" value="EFE22574.1"/>
    <property type="molecule type" value="Genomic_DNA"/>
</dbReference>
<sequence length="42" mass="4894">MDNRTRPGVFPCAEPHDTTTPRHHDTTTPRHHDTTTRLFILN</sequence>
<protein>
    <submittedName>
        <fullName evidence="2">Uncharacterized protein</fullName>
    </submittedName>
</protein>
<accession>D4F6M3</accession>
<evidence type="ECO:0000256" key="1">
    <source>
        <dbReference type="SAM" id="MobiDB-lite"/>
    </source>
</evidence>
<name>D4F6M3_EDWTA</name>
<feature type="region of interest" description="Disordered" evidence="1">
    <location>
        <begin position="1"/>
        <end position="34"/>
    </location>
</feature>
<feature type="compositionally biased region" description="Basic and acidic residues" evidence="1">
    <location>
        <begin position="14"/>
        <end position="34"/>
    </location>
</feature>
<organism evidence="2 3">
    <name type="scientific">Edwardsiella tarda ATCC 23685</name>
    <dbReference type="NCBI Taxonomy" id="500638"/>
    <lineage>
        <taxon>Bacteria</taxon>
        <taxon>Pseudomonadati</taxon>
        <taxon>Pseudomonadota</taxon>
        <taxon>Gammaproteobacteria</taxon>
        <taxon>Enterobacterales</taxon>
        <taxon>Hafniaceae</taxon>
        <taxon>Edwardsiella</taxon>
    </lineage>
</organism>
<dbReference type="Proteomes" id="UP000003692">
    <property type="component" value="Unassembled WGS sequence"/>
</dbReference>
<evidence type="ECO:0000313" key="3">
    <source>
        <dbReference type="Proteomes" id="UP000003692"/>
    </source>
</evidence>
<reference evidence="2 3" key="1">
    <citation type="submission" date="2010-02" db="EMBL/GenBank/DDBJ databases">
        <authorList>
            <person name="Weinstock G."/>
            <person name="Sodergren E."/>
            <person name="Clifton S."/>
            <person name="Fulton L."/>
            <person name="Fulton B."/>
            <person name="Courtney L."/>
            <person name="Fronick C."/>
            <person name="Harrison M."/>
            <person name="Strong C."/>
            <person name="Farmer C."/>
            <person name="Delahaunty K."/>
            <person name="Markovic C."/>
            <person name="Hall O."/>
            <person name="Minx P."/>
            <person name="Tomlinson C."/>
            <person name="Mitreva M."/>
            <person name="Nelson J."/>
            <person name="Hou S."/>
            <person name="Wollam A."/>
            <person name="Pepin K.H."/>
            <person name="Johnson M."/>
            <person name="Bhonagiri V."/>
            <person name="Zhang X."/>
            <person name="Suruliraj S."/>
            <person name="Warren W."/>
            <person name="Chinwalla A."/>
            <person name="Mardis E.R."/>
            <person name="Wilson R.K."/>
        </authorList>
    </citation>
    <scope>NUCLEOTIDE SEQUENCE [LARGE SCALE GENOMIC DNA]</scope>
    <source>
        <strain evidence="2 3">ATCC 23685</strain>
    </source>
</reference>
<proteinExistence type="predicted"/>